<sequence>MERSKRGACGQWLQAEAPLIATILCVTIAGLGLLRVAGDHLVGATRTSLDATCPATNTAGMFACDGGSAAHRRSYDISGAEQVRRLRTVSSCEFTRIPTATDQVPWPPPEPMVMELPGWNAERFRHNAFLERFKEWRWPLSTFLRDPWLALVGQKGELLPEAVEVSFQEYLQIRNATARNIFLFLRDEVNSTIQGSRVELRHRFFKALEAELHPPLSTDLRIFAMDGLAAGHGMHRHREAWLASLAGRKLWWVAPPAPSVNAPGRPSFPYKALTPEEGGWPCSWLLQEELVPNGVTRCVQHPGEAILLPADWWHMTCSLSDFNIAVGGQSAAQVP</sequence>
<evidence type="ECO:0000313" key="3">
    <source>
        <dbReference type="EMBL" id="CAK9020335.1"/>
    </source>
</evidence>
<feature type="domain" description="JmjC" evidence="2">
    <location>
        <begin position="196"/>
        <end position="335"/>
    </location>
</feature>
<reference evidence="3 4" key="1">
    <citation type="submission" date="2024-02" db="EMBL/GenBank/DDBJ databases">
        <authorList>
            <person name="Chen Y."/>
            <person name="Shah S."/>
            <person name="Dougan E. K."/>
            <person name="Thang M."/>
            <person name="Chan C."/>
        </authorList>
    </citation>
    <scope>NUCLEOTIDE SEQUENCE [LARGE SCALE GENOMIC DNA]</scope>
</reference>
<gene>
    <name evidence="3" type="ORF">CCMP2556_LOCUS14022</name>
</gene>
<keyword evidence="4" id="KW-1185">Reference proteome</keyword>
<dbReference type="Proteomes" id="UP001642484">
    <property type="component" value="Unassembled WGS sequence"/>
</dbReference>
<name>A0ABP0K0S0_9DINO</name>
<proteinExistence type="predicted"/>
<evidence type="ECO:0000256" key="1">
    <source>
        <dbReference type="SAM" id="Phobius"/>
    </source>
</evidence>
<dbReference type="InterPro" id="IPR003347">
    <property type="entry name" value="JmjC_dom"/>
</dbReference>
<comment type="caution">
    <text evidence="3">The sequence shown here is derived from an EMBL/GenBank/DDBJ whole genome shotgun (WGS) entry which is preliminary data.</text>
</comment>
<evidence type="ECO:0000313" key="4">
    <source>
        <dbReference type="Proteomes" id="UP001642484"/>
    </source>
</evidence>
<keyword evidence="1" id="KW-1133">Transmembrane helix</keyword>
<dbReference type="EMBL" id="CAXAMN010007102">
    <property type="protein sequence ID" value="CAK9020335.1"/>
    <property type="molecule type" value="Genomic_DNA"/>
</dbReference>
<dbReference type="SUPFAM" id="SSF51197">
    <property type="entry name" value="Clavaminate synthase-like"/>
    <property type="match status" value="1"/>
</dbReference>
<protein>
    <recommendedName>
        <fullName evidence="2">JmjC domain-containing protein</fullName>
    </recommendedName>
</protein>
<organism evidence="3 4">
    <name type="scientific">Durusdinium trenchii</name>
    <dbReference type="NCBI Taxonomy" id="1381693"/>
    <lineage>
        <taxon>Eukaryota</taxon>
        <taxon>Sar</taxon>
        <taxon>Alveolata</taxon>
        <taxon>Dinophyceae</taxon>
        <taxon>Suessiales</taxon>
        <taxon>Symbiodiniaceae</taxon>
        <taxon>Durusdinium</taxon>
    </lineage>
</organism>
<keyword evidence="1" id="KW-0812">Transmembrane</keyword>
<keyword evidence="1" id="KW-0472">Membrane</keyword>
<dbReference type="PROSITE" id="PS51184">
    <property type="entry name" value="JMJC"/>
    <property type="match status" value="1"/>
</dbReference>
<accession>A0ABP0K0S0</accession>
<evidence type="ECO:0000259" key="2">
    <source>
        <dbReference type="PROSITE" id="PS51184"/>
    </source>
</evidence>
<feature type="transmembrane region" description="Helical" evidence="1">
    <location>
        <begin position="12"/>
        <end position="34"/>
    </location>
</feature>
<dbReference type="Gene3D" id="2.60.120.650">
    <property type="entry name" value="Cupin"/>
    <property type="match status" value="1"/>
</dbReference>